<organism evidence="4 5">
    <name type="scientific">Diplodia intermedia</name>
    <dbReference type="NCBI Taxonomy" id="856260"/>
    <lineage>
        <taxon>Eukaryota</taxon>
        <taxon>Fungi</taxon>
        <taxon>Dikarya</taxon>
        <taxon>Ascomycota</taxon>
        <taxon>Pezizomycotina</taxon>
        <taxon>Dothideomycetes</taxon>
        <taxon>Dothideomycetes incertae sedis</taxon>
        <taxon>Botryosphaeriales</taxon>
        <taxon>Botryosphaeriaceae</taxon>
        <taxon>Diplodia</taxon>
    </lineage>
</organism>
<dbReference type="InterPro" id="IPR053710">
    <property type="entry name" value="Arylamine_NAT_domain_sf"/>
</dbReference>
<evidence type="ECO:0000256" key="2">
    <source>
        <dbReference type="RuleBase" id="RU003452"/>
    </source>
</evidence>
<dbReference type="PANTHER" id="PTHR11786:SF0">
    <property type="entry name" value="ARYLAMINE N-ACETYLTRANSFERASE 4-RELATED"/>
    <property type="match status" value="1"/>
</dbReference>
<dbReference type="Proteomes" id="UP001521184">
    <property type="component" value="Unassembled WGS sequence"/>
</dbReference>
<comment type="caution">
    <text evidence="4">The sequence shown here is derived from an EMBL/GenBank/DDBJ whole genome shotgun (WGS) entry which is preliminary data.</text>
</comment>
<sequence>MACLLTSSQLAQYLTYIDLPPKFRATSSPDLSLEFLEALHAHHICAIPYENLGLHYARDPTISLDVQHLFRKFTNNGRGGYCMENSIFFNHVLRALGFRAFLTGARIRHRVDGVPQGEYSGWVHVVNIVTLSDDSRYMMDVGFGGDGATKPLPLLPGVITPNIGPQELRLQHEKIPNVTQELWVYQYRNGTDRPWNSFYCFSETEFIHNDFEVMNFYTSKHPESFQTFTVLVVKFLREGSHVYGKLMLVNGDVKQNLGGKTSLVRSCTTEADRVEALRDVFGITLIDEEAQSVKDALVNCMYPLAPTAHKRDRPLEVLALGLSRSGTESLKRALETLGYQRCHHGSEPNKRGSNEWVVWYRLARAKWHAEGTLERGDFDLVLGDCAAITGLLGAAFAAELVAAYPEARVVVNSRPVDAWYDSNMRSMVPIGRSWAERARAVFETRTFWYHRAFWHEIWHHFYDGSFESNARQKYAEHYDRVRRLVPEDRRLEWQVTDGWGPLCRFLGKPVPDVPFPRGNTPGEMSAMREEMHAPMKRRAARNMSITLGAIVAFTAFLYTTLAARPF</sequence>
<evidence type="ECO:0000313" key="4">
    <source>
        <dbReference type="EMBL" id="KAL1643963.1"/>
    </source>
</evidence>
<evidence type="ECO:0000313" key="5">
    <source>
        <dbReference type="Proteomes" id="UP001521184"/>
    </source>
</evidence>
<dbReference type="Gene3D" id="3.40.50.300">
    <property type="entry name" value="P-loop containing nucleotide triphosphate hydrolases"/>
    <property type="match status" value="1"/>
</dbReference>
<dbReference type="PRINTS" id="PR01543">
    <property type="entry name" value="ANATRNSFRASE"/>
</dbReference>
<dbReference type="Gene3D" id="3.30.2140.20">
    <property type="match status" value="1"/>
</dbReference>
<gene>
    <name evidence="4" type="ORF">SLS58_004638</name>
</gene>
<dbReference type="EMBL" id="JAKEKT020000025">
    <property type="protein sequence ID" value="KAL1643963.1"/>
    <property type="molecule type" value="Genomic_DNA"/>
</dbReference>
<proteinExistence type="inferred from homology"/>
<dbReference type="InterPro" id="IPR027417">
    <property type="entry name" value="P-loop_NTPase"/>
</dbReference>
<evidence type="ECO:0000256" key="1">
    <source>
        <dbReference type="ARBA" id="ARBA00006547"/>
    </source>
</evidence>
<keyword evidence="3" id="KW-0472">Membrane</keyword>
<keyword evidence="2" id="KW-0808">Transferase</keyword>
<evidence type="ECO:0000256" key="3">
    <source>
        <dbReference type="SAM" id="Phobius"/>
    </source>
</evidence>
<dbReference type="Pfam" id="PF17784">
    <property type="entry name" value="Sulfotransfer_4"/>
    <property type="match status" value="1"/>
</dbReference>
<evidence type="ECO:0008006" key="6">
    <source>
        <dbReference type="Google" id="ProtNLM"/>
    </source>
</evidence>
<keyword evidence="3" id="KW-0812">Transmembrane</keyword>
<dbReference type="InterPro" id="IPR001447">
    <property type="entry name" value="Arylamine_N-AcTrfase"/>
</dbReference>
<reference evidence="4 5" key="1">
    <citation type="journal article" date="2023" name="Plant Dis.">
        <title>First Report of Diplodia intermedia Causing Canker and Dieback Diseases on Apple Trees in Canada.</title>
        <authorList>
            <person name="Ellouze W."/>
            <person name="Ilyukhin E."/>
            <person name="Sulman M."/>
            <person name="Ali S."/>
        </authorList>
    </citation>
    <scope>NUCLEOTIDE SEQUENCE [LARGE SCALE GENOMIC DNA]</scope>
    <source>
        <strain evidence="4 5">M45-28</strain>
    </source>
</reference>
<dbReference type="PANTHER" id="PTHR11786">
    <property type="entry name" value="N-HYDROXYARYLAMINE O-ACETYLTRANSFERASE"/>
    <property type="match status" value="1"/>
</dbReference>
<keyword evidence="5" id="KW-1185">Reference proteome</keyword>
<protein>
    <recommendedName>
        <fullName evidence="6">Arylamine N-acetyltransferase</fullName>
    </recommendedName>
</protein>
<dbReference type="InterPro" id="IPR038765">
    <property type="entry name" value="Papain-like_cys_pep_sf"/>
</dbReference>
<feature type="transmembrane region" description="Helical" evidence="3">
    <location>
        <begin position="545"/>
        <end position="563"/>
    </location>
</feature>
<name>A0ABR3TT58_9PEZI</name>
<keyword evidence="2" id="KW-0012">Acyltransferase</keyword>
<dbReference type="InterPro" id="IPR040632">
    <property type="entry name" value="Sulfotransfer_4"/>
</dbReference>
<accession>A0ABR3TT58</accession>
<keyword evidence="3" id="KW-1133">Transmembrane helix</keyword>
<dbReference type="SUPFAM" id="SSF52540">
    <property type="entry name" value="P-loop containing nucleoside triphosphate hydrolases"/>
    <property type="match status" value="1"/>
</dbReference>
<dbReference type="Pfam" id="PF00797">
    <property type="entry name" value="Acetyltransf_2"/>
    <property type="match status" value="1"/>
</dbReference>
<comment type="similarity">
    <text evidence="1 2">Belongs to the arylamine N-acetyltransferase family.</text>
</comment>
<dbReference type="SUPFAM" id="SSF54001">
    <property type="entry name" value="Cysteine proteinases"/>
    <property type="match status" value="1"/>
</dbReference>